<dbReference type="CDD" id="cd08760">
    <property type="entry name" value="Cyt_b561_FRRS1_like"/>
    <property type="match status" value="1"/>
</dbReference>
<keyword evidence="12" id="KW-0067">ATP-binding</keyword>
<dbReference type="GO" id="GO:0005524">
    <property type="term" value="F:ATP binding"/>
    <property type="evidence" value="ECO:0007669"/>
    <property type="project" value="UniProtKB-KW"/>
</dbReference>
<dbReference type="GO" id="GO:0004672">
    <property type="term" value="F:protein kinase activity"/>
    <property type="evidence" value="ECO:0000318"/>
    <property type="project" value="GO_Central"/>
</dbReference>
<evidence type="ECO:0000256" key="12">
    <source>
        <dbReference type="ARBA" id="ARBA00022840"/>
    </source>
</evidence>
<gene>
    <name evidence="23" type="ordered locus">VIT_12s0035g00180</name>
</gene>
<keyword evidence="7 20" id="KW-0812">Transmembrane</keyword>
<evidence type="ECO:0000256" key="7">
    <source>
        <dbReference type="ARBA" id="ARBA00022692"/>
    </source>
</evidence>
<feature type="transmembrane region" description="Helical" evidence="20">
    <location>
        <begin position="204"/>
        <end position="223"/>
    </location>
</feature>
<dbReference type="PaxDb" id="29760-VIT_12s0035g00180.t01"/>
<evidence type="ECO:0000256" key="17">
    <source>
        <dbReference type="ARBA" id="ARBA00023180"/>
    </source>
</evidence>
<dbReference type="SMART" id="SM00220">
    <property type="entry name" value="S_TKc"/>
    <property type="match status" value="1"/>
</dbReference>
<evidence type="ECO:0000259" key="21">
    <source>
        <dbReference type="PROSITE" id="PS50011"/>
    </source>
</evidence>
<evidence type="ECO:0000256" key="6">
    <source>
        <dbReference type="ARBA" id="ARBA00022679"/>
    </source>
</evidence>
<dbReference type="EMBL" id="FN595990">
    <property type="protein sequence ID" value="CCB55087.1"/>
    <property type="molecule type" value="Genomic_DNA"/>
</dbReference>
<comment type="catalytic activity">
    <reaction evidence="19">
        <text>L-seryl-[protein] + ATP = O-phospho-L-seryl-[protein] + ADP + H(+)</text>
        <dbReference type="Rhea" id="RHEA:17989"/>
        <dbReference type="Rhea" id="RHEA-COMP:9863"/>
        <dbReference type="Rhea" id="RHEA-COMP:11604"/>
        <dbReference type="ChEBI" id="CHEBI:15378"/>
        <dbReference type="ChEBI" id="CHEBI:29999"/>
        <dbReference type="ChEBI" id="CHEBI:30616"/>
        <dbReference type="ChEBI" id="CHEBI:83421"/>
        <dbReference type="ChEBI" id="CHEBI:456216"/>
        <dbReference type="EC" id="2.7.11.1"/>
    </reaction>
</comment>
<evidence type="ECO:0000256" key="8">
    <source>
        <dbReference type="ARBA" id="ARBA00022729"/>
    </source>
</evidence>
<dbReference type="PANTHER" id="PTHR48005">
    <property type="entry name" value="LEUCINE RICH REPEAT KINASE 2"/>
    <property type="match status" value="1"/>
</dbReference>
<keyword evidence="11" id="KW-0418">Kinase</keyword>
<feature type="transmembrane region" description="Helical" evidence="20">
    <location>
        <begin position="310"/>
        <end position="328"/>
    </location>
</feature>
<keyword evidence="13" id="KW-0249">Electron transport</keyword>
<dbReference type="eggNOG" id="KOG4293">
    <property type="taxonomic scope" value="Eukaryota"/>
</dbReference>
<dbReference type="GO" id="GO:0004674">
    <property type="term" value="F:protein serine/threonine kinase activity"/>
    <property type="evidence" value="ECO:0007669"/>
    <property type="project" value="UniProtKB-KW"/>
</dbReference>
<dbReference type="InterPro" id="IPR011009">
    <property type="entry name" value="Kinase-like_dom_sf"/>
</dbReference>
<dbReference type="InterPro" id="IPR000719">
    <property type="entry name" value="Prot_kinase_dom"/>
</dbReference>
<evidence type="ECO:0000256" key="3">
    <source>
        <dbReference type="ARBA" id="ARBA00022448"/>
    </source>
</evidence>
<dbReference type="Pfam" id="PF00069">
    <property type="entry name" value="Pkinase"/>
    <property type="match status" value="1"/>
</dbReference>
<dbReference type="FunFam" id="1.10.510.10:FF:000479">
    <property type="entry name" value="Leucine-rich repeat receptor-like protein kinase"/>
    <property type="match status" value="1"/>
</dbReference>
<dbReference type="OrthoDB" id="1165857at2759"/>
<evidence type="ECO:0000256" key="18">
    <source>
        <dbReference type="ARBA" id="ARBA00047899"/>
    </source>
</evidence>
<dbReference type="Proteomes" id="UP000009183">
    <property type="component" value="Chromosome 12"/>
</dbReference>
<dbReference type="Gene3D" id="1.10.510.10">
    <property type="entry name" value="Transferase(Phosphotransferase) domain 1"/>
    <property type="match status" value="1"/>
</dbReference>
<evidence type="ECO:0000256" key="9">
    <source>
        <dbReference type="ARBA" id="ARBA00022737"/>
    </source>
</evidence>
<evidence type="ECO:0000256" key="13">
    <source>
        <dbReference type="ARBA" id="ARBA00022982"/>
    </source>
</evidence>
<keyword evidence="4" id="KW-0723">Serine/threonine-protein kinase</keyword>
<dbReference type="SUPFAM" id="SSF56112">
    <property type="entry name" value="Protein kinase-like (PK-like)"/>
    <property type="match status" value="1"/>
</dbReference>
<dbReference type="InterPro" id="IPR006593">
    <property type="entry name" value="Cyt_b561/ferric_Rdtase_TM"/>
</dbReference>
<evidence type="ECO:0000256" key="10">
    <source>
        <dbReference type="ARBA" id="ARBA00022741"/>
    </source>
</evidence>
<protein>
    <recommendedName>
        <fullName evidence="2">non-specific serine/threonine protein kinase</fullName>
        <ecNumber evidence="2">2.7.11.1</ecNumber>
    </recommendedName>
</protein>
<dbReference type="AlphaFoldDB" id="F6HK84"/>
<dbReference type="PROSITE" id="PS00109">
    <property type="entry name" value="PROTEIN_KINASE_TYR"/>
    <property type="match status" value="1"/>
</dbReference>
<dbReference type="GO" id="GO:0016020">
    <property type="term" value="C:membrane"/>
    <property type="evidence" value="ECO:0007669"/>
    <property type="project" value="UniProtKB-SubCell"/>
</dbReference>
<keyword evidence="9" id="KW-0677">Repeat</keyword>
<dbReference type="InterPro" id="IPR008266">
    <property type="entry name" value="Tyr_kinase_AS"/>
</dbReference>
<dbReference type="SMART" id="SM00665">
    <property type="entry name" value="B561"/>
    <property type="match status" value="1"/>
</dbReference>
<evidence type="ECO:0000256" key="5">
    <source>
        <dbReference type="ARBA" id="ARBA00022614"/>
    </source>
</evidence>
<evidence type="ECO:0000256" key="14">
    <source>
        <dbReference type="ARBA" id="ARBA00022989"/>
    </source>
</evidence>
<feature type="transmembrane region" description="Helical" evidence="20">
    <location>
        <begin position="334"/>
        <end position="356"/>
    </location>
</feature>
<feature type="domain" description="Cytochrome b561" evidence="22">
    <location>
        <begin position="168"/>
        <end position="359"/>
    </location>
</feature>
<keyword evidence="24" id="KW-1185">Reference proteome</keyword>
<organism evidence="23 24">
    <name type="scientific">Vitis vinifera</name>
    <name type="common">Grape</name>
    <dbReference type="NCBI Taxonomy" id="29760"/>
    <lineage>
        <taxon>Eukaryota</taxon>
        <taxon>Viridiplantae</taxon>
        <taxon>Streptophyta</taxon>
        <taxon>Embryophyta</taxon>
        <taxon>Tracheophyta</taxon>
        <taxon>Spermatophyta</taxon>
        <taxon>Magnoliopsida</taxon>
        <taxon>eudicotyledons</taxon>
        <taxon>Gunneridae</taxon>
        <taxon>Pentapetalae</taxon>
        <taxon>rosids</taxon>
        <taxon>Vitales</taxon>
        <taxon>Vitaceae</taxon>
        <taxon>Viteae</taxon>
        <taxon>Vitis</taxon>
    </lineage>
</organism>
<keyword evidence="8" id="KW-0732">Signal</keyword>
<comment type="subcellular location">
    <subcellularLocation>
        <location evidence="1">Membrane</location>
        <topology evidence="1">Single-pass membrane protein</topology>
    </subcellularLocation>
</comment>
<dbReference type="Gene3D" id="1.20.120.1770">
    <property type="match status" value="1"/>
</dbReference>
<dbReference type="InParanoid" id="F6HK84"/>
<evidence type="ECO:0000259" key="22">
    <source>
        <dbReference type="PROSITE" id="PS50939"/>
    </source>
</evidence>
<keyword evidence="6" id="KW-0808">Transferase</keyword>
<feature type="transmembrane region" description="Helical" evidence="20">
    <location>
        <begin position="268"/>
        <end position="289"/>
    </location>
</feature>
<proteinExistence type="predicted"/>
<evidence type="ECO:0000256" key="4">
    <source>
        <dbReference type="ARBA" id="ARBA00022527"/>
    </source>
</evidence>
<keyword evidence="14 20" id="KW-1133">Transmembrane helix</keyword>
<keyword evidence="17" id="KW-0325">Glycoprotein</keyword>
<evidence type="ECO:0000256" key="11">
    <source>
        <dbReference type="ARBA" id="ARBA00022777"/>
    </source>
</evidence>
<dbReference type="EC" id="2.7.11.1" evidence="2"/>
<reference evidence="24" key="1">
    <citation type="journal article" date="2007" name="Nature">
        <title>The grapevine genome sequence suggests ancestral hexaploidization in major angiosperm phyla.</title>
        <authorList>
            <consortium name="The French-Italian Public Consortium for Grapevine Genome Characterization."/>
            <person name="Jaillon O."/>
            <person name="Aury J.-M."/>
            <person name="Noel B."/>
            <person name="Policriti A."/>
            <person name="Clepet C."/>
            <person name="Casagrande A."/>
            <person name="Choisne N."/>
            <person name="Aubourg S."/>
            <person name="Vitulo N."/>
            <person name="Jubin C."/>
            <person name="Vezzi A."/>
            <person name="Legeai F."/>
            <person name="Hugueney P."/>
            <person name="Dasilva C."/>
            <person name="Horner D."/>
            <person name="Mica E."/>
            <person name="Jublot D."/>
            <person name="Poulain J."/>
            <person name="Bruyere C."/>
            <person name="Billault A."/>
            <person name="Segurens B."/>
            <person name="Gouyvenoux M."/>
            <person name="Ugarte E."/>
            <person name="Cattonaro F."/>
            <person name="Anthouard V."/>
            <person name="Vico V."/>
            <person name="Del Fabbro C."/>
            <person name="Alaux M."/>
            <person name="Di Gaspero G."/>
            <person name="Dumas V."/>
            <person name="Felice N."/>
            <person name="Paillard S."/>
            <person name="Juman I."/>
            <person name="Moroldo M."/>
            <person name="Scalabrin S."/>
            <person name="Canaguier A."/>
            <person name="Le Clainche I."/>
            <person name="Malacrida G."/>
            <person name="Durand E."/>
            <person name="Pesole G."/>
            <person name="Laucou V."/>
            <person name="Chatelet P."/>
            <person name="Merdinoglu D."/>
            <person name="Delledonne M."/>
            <person name="Pezzotti M."/>
            <person name="Lecharny A."/>
            <person name="Scarpelli C."/>
            <person name="Artiguenave F."/>
            <person name="Pe M.E."/>
            <person name="Valle G."/>
            <person name="Morgante M."/>
            <person name="Caboche M."/>
            <person name="Adam-Blondon A.-F."/>
            <person name="Weissenbach J."/>
            <person name="Quetier F."/>
            <person name="Wincker P."/>
        </authorList>
    </citation>
    <scope>NUCLEOTIDE SEQUENCE [LARGE SCALE GENOMIC DNA]</scope>
    <source>
        <strain evidence="24">cv. Pinot noir / PN40024</strain>
    </source>
</reference>
<evidence type="ECO:0000256" key="20">
    <source>
        <dbReference type="SAM" id="Phobius"/>
    </source>
</evidence>
<evidence type="ECO:0000313" key="23">
    <source>
        <dbReference type="EMBL" id="CCB55087.1"/>
    </source>
</evidence>
<sequence length="371" mass="40517">MHHDCLPPLIHRDISSNNVLLDSEYEAHVSDFGTARLLKSDSSNWTSFAGTFGYTAPELAFTMKVDNKTDVYSFGVVTLEVIMGRHPGELISSLLSSASSSSSSPSIVDHCLLNDVMDQRPTPPVNQVAEEVVVAVKLALACLRVNPQSRPTMQQVARALSTHWPPFSKPFHTITLGELLAHGHGGYTSGVNNTGDLKTLHADMGLIALGALLPFGAIIPRYFKHHDPQWFDRHISIQIVGFLLGLATVVAVRALYNGLESDGLPKFNIRRPLGSLVFCLSILQVLELIPRPDKTSKWRKDWKHHWVGRLALFLGALKIVIGLLVAEAGSGWKIGYGFLITFILVTVTVLDVSLGLGRSNKADVTPVFGCN</sequence>
<evidence type="ECO:0000313" key="24">
    <source>
        <dbReference type="Proteomes" id="UP000009183"/>
    </source>
</evidence>
<dbReference type="PROSITE" id="PS50011">
    <property type="entry name" value="PROTEIN_KINASE_DOM"/>
    <property type="match status" value="1"/>
</dbReference>
<keyword evidence="16" id="KW-0675">Receptor</keyword>
<evidence type="ECO:0000256" key="15">
    <source>
        <dbReference type="ARBA" id="ARBA00023136"/>
    </source>
</evidence>
<evidence type="ECO:0000256" key="1">
    <source>
        <dbReference type="ARBA" id="ARBA00004167"/>
    </source>
</evidence>
<dbReference type="PROSITE" id="PS50939">
    <property type="entry name" value="CYTOCHROME_B561"/>
    <property type="match status" value="1"/>
</dbReference>
<dbReference type="PANTHER" id="PTHR48005:SF70">
    <property type="entry name" value="MDIS1-INTERACTING RECEPTOR LIKE KINASE 2-LIKE"/>
    <property type="match status" value="1"/>
</dbReference>
<dbReference type="InterPro" id="IPR051420">
    <property type="entry name" value="Ser_Thr_Kinases_DiverseReg"/>
</dbReference>
<evidence type="ECO:0000256" key="2">
    <source>
        <dbReference type="ARBA" id="ARBA00012513"/>
    </source>
</evidence>
<keyword evidence="15 20" id="KW-0472">Membrane</keyword>
<accession>F6HK84</accession>
<dbReference type="HOGENOM" id="CLU_746828_0_0_1"/>
<feature type="transmembrane region" description="Helical" evidence="20">
    <location>
        <begin position="235"/>
        <end position="256"/>
    </location>
</feature>
<feature type="domain" description="Protein kinase" evidence="21">
    <location>
        <begin position="1"/>
        <end position="168"/>
    </location>
</feature>
<name>F6HK84_VITVI</name>
<keyword evidence="10" id="KW-0547">Nucleotide-binding</keyword>
<keyword evidence="5" id="KW-0433">Leucine-rich repeat</keyword>
<evidence type="ECO:0000256" key="19">
    <source>
        <dbReference type="ARBA" id="ARBA00048679"/>
    </source>
</evidence>
<keyword evidence="3" id="KW-0813">Transport</keyword>
<evidence type="ECO:0000256" key="16">
    <source>
        <dbReference type="ARBA" id="ARBA00023170"/>
    </source>
</evidence>
<comment type="catalytic activity">
    <reaction evidence="18">
        <text>L-threonyl-[protein] + ATP = O-phospho-L-threonyl-[protein] + ADP + H(+)</text>
        <dbReference type="Rhea" id="RHEA:46608"/>
        <dbReference type="Rhea" id="RHEA-COMP:11060"/>
        <dbReference type="Rhea" id="RHEA-COMP:11605"/>
        <dbReference type="ChEBI" id="CHEBI:15378"/>
        <dbReference type="ChEBI" id="CHEBI:30013"/>
        <dbReference type="ChEBI" id="CHEBI:30616"/>
        <dbReference type="ChEBI" id="CHEBI:61977"/>
        <dbReference type="ChEBI" id="CHEBI:456216"/>
        <dbReference type="EC" id="2.7.11.1"/>
    </reaction>
</comment>
<dbReference type="STRING" id="29760.F6HK84"/>